<feature type="domain" description="RNA polymerase sigma-70 region 2" evidence="5">
    <location>
        <begin position="1"/>
        <end position="66"/>
    </location>
</feature>
<dbReference type="GO" id="GO:0003677">
    <property type="term" value="F:DNA binding"/>
    <property type="evidence" value="ECO:0007669"/>
    <property type="project" value="InterPro"/>
</dbReference>
<accession>A0A7V8G045</accession>
<feature type="domain" description="RNA polymerase sigma factor 70 region 4 type 2" evidence="6">
    <location>
        <begin position="97"/>
        <end position="144"/>
    </location>
</feature>
<dbReference type="PANTHER" id="PTHR43133:SF63">
    <property type="entry name" value="RNA POLYMERASE SIGMA FACTOR FECI-RELATED"/>
    <property type="match status" value="1"/>
</dbReference>
<dbReference type="Pfam" id="PF04542">
    <property type="entry name" value="Sigma70_r2"/>
    <property type="match status" value="1"/>
</dbReference>
<dbReference type="GO" id="GO:0006352">
    <property type="term" value="P:DNA-templated transcription initiation"/>
    <property type="evidence" value="ECO:0007669"/>
    <property type="project" value="InterPro"/>
</dbReference>
<keyword evidence="4" id="KW-0804">Transcription</keyword>
<dbReference type="InterPro" id="IPR036388">
    <property type="entry name" value="WH-like_DNA-bd_sf"/>
</dbReference>
<protein>
    <submittedName>
        <fullName evidence="7">Putative RNA polymerase sigma factor FecI</fullName>
    </submittedName>
</protein>
<dbReference type="InterPro" id="IPR013325">
    <property type="entry name" value="RNA_pol_sigma_r2"/>
</dbReference>
<reference evidence="8" key="1">
    <citation type="journal article" date="2020" name="MBio">
        <title>Horizontal gene transfer to a defensive symbiont with a reduced genome amongst a multipartite beetle microbiome.</title>
        <authorList>
            <person name="Waterworth S.C."/>
            <person name="Florez L.V."/>
            <person name="Rees E.R."/>
            <person name="Hertweck C."/>
            <person name="Kaltenpoth M."/>
            <person name="Kwan J.C."/>
        </authorList>
    </citation>
    <scope>NUCLEOTIDE SEQUENCE [LARGE SCALE GENOMIC DNA]</scope>
</reference>
<dbReference type="PANTHER" id="PTHR43133">
    <property type="entry name" value="RNA POLYMERASE ECF-TYPE SIGMA FACTO"/>
    <property type="match status" value="1"/>
</dbReference>
<keyword evidence="2" id="KW-0805">Transcription regulation</keyword>
<dbReference type="Gene3D" id="1.10.1740.10">
    <property type="match status" value="1"/>
</dbReference>
<dbReference type="AlphaFoldDB" id="A0A7V8G045"/>
<dbReference type="EMBL" id="WNDX01000006">
    <property type="protein sequence ID" value="KAF1048184.1"/>
    <property type="molecule type" value="Genomic_DNA"/>
</dbReference>
<dbReference type="SUPFAM" id="SSF88946">
    <property type="entry name" value="Sigma2 domain of RNA polymerase sigma factors"/>
    <property type="match status" value="1"/>
</dbReference>
<dbReference type="Gene3D" id="1.10.10.10">
    <property type="entry name" value="Winged helix-like DNA-binding domain superfamily/Winged helix DNA-binding domain"/>
    <property type="match status" value="1"/>
</dbReference>
<evidence type="ECO:0000259" key="5">
    <source>
        <dbReference type="Pfam" id="PF04542"/>
    </source>
</evidence>
<organism evidence="7 8">
    <name type="scientific">Herbaspirillum frisingense</name>
    <dbReference type="NCBI Taxonomy" id="92645"/>
    <lineage>
        <taxon>Bacteria</taxon>
        <taxon>Pseudomonadati</taxon>
        <taxon>Pseudomonadota</taxon>
        <taxon>Betaproteobacteria</taxon>
        <taxon>Burkholderiales</taxon>
        <taxon>Oxalobacteraceae</taxon>
        <taxon>Herbaspirillum</taxon>
    </lineage>
</organism>
<dbReference type="InterPro" id="IPR007627">
    <property type="entry name" value="RNA_pol_sigma70_r2"/>
</dbReference>
<dbReference type="InterPro" id="IPR014284">
    <property type="entry name" value="RNA_pol_sigma-70_dom"/>
</dbReference>
<evidence type="ECO:0000256" key="4">
    <source>
        <dbReference type="ARBA" id="ARBA00023163"/>
    </source>
</evidence>
<evidence type="ECO:0000256" key="2">
    <source>
        <dbReference type="ARBA" id="ARBA00023015"/>
    </source>
</evidence>
<evidence type="ECO:0000256" key="3">
    <source>
        <dbReference type="ARBA" id="ARBA00023082"/>
    </source>
</evidence>
<dbReference type="GO" id="GO:0016987">
    <property type="term" value="F:sigma factor activity"/>
    <property type="evidence" value="ECO:0007669"/>
    <property type="project" value="UniProtKB-KW"/>
</dbReference>
<comment type="similarity">
    <text evidence="1">Belongs to the sigma-70 factor family. ECF subfamily.</text>
</comment>
<comment type="caution">
    <text evidence="7">The sequence shown here is derived from an EMBL/GenBank/DDBJ whole genome shotgun (WGS) entry which is preliminary data.</text>
</comment>
<name>A0A7V8G045_9BURK</name>
<evidence type="ECO:0000313" key="7">
    <source>
        <dbReference type="EMBL" id="KAF1048184.1"/>
    </source>
</evidence>
<dbReference type="InterPro" id="IPR013249">
    <property type="entry name" value="RNA_pol_sigma70_r4_t2"/>
</dbReference>
<evidence type="ECO:0000256" key="1">
    <source>
        <dbReference type="ARBA" id="ARBA00010641"/>
    </source>
</evidence>
<dbReference type="Proteomes" id="UP000462435">
    <property type="component" value="Unassembled WGS sequence"/>
</dbReference>
<proteinExistence type="inferred from homology"/>
<dbReference type="InterPro" id="IPR013324">
    <property type="entry name" value="RNA_pol_sigma_r3/r4-like"/>
</dbReference>
<gene>
    <name evidence="7" type="primary">fecI_1</name>
    <name evidence="7" type="ORF">GAK35_00408</name>
</gene>
<dbReference type="InterPro" id="IPR039425">
    <property type="entry name" value="RNA_pol_sigma-70-like"/>
</dbReference>
<dbReference type="NCBIfam" id="TIGR02937">
    <property type="entry name" value="sigma70-ECF"/>
    <property type="match status" value="1"/>
</dbReference>
<dbReference type="Pfam" id="PF08281">
    <property type="entry name" value="Sigma70_r4_2"/>
    <property type="match status" value="1"/>
</dbReference>
<evidence type="ECO:0000313" key="8">
    <source>
        <dbReference type="Proteomes" id="UP000462435"/>
    </source>
</evidence>
<sequence>MYSGHHGWLVQWLQRKLGNSGDAADLAQDTYVRVATGRTMPRPEEARPYLVRIAHNLVIDLYRRRKLEAAYLEALAALPEAVSPSHEDTMIVLQTLGAIDCALAGLPAKVREAFFMSQFDGMTYSAIADALGIAVATVRKHMLTATRACFLAMQDPGAAPASR</sequence>
<evidence type="ECO:0000259" key="6">
    <source>
        <dbReference type="Pfam" id="PF08281"/>
    </source>
</evidence>
<dbReference type="SUPFAM" id="SSF88659">
    <property type="entry name" value="Sigma3 and sigma4 domains of RNA polymerase sigma factors"/>
    <property type="match status" value="1"/>
</dbReference>
<keyword evidence="3" id="KW-0731">Sigma factor</keyword>